<evidence type="ECO:0000313" key="3">
    <source>
        <dbReference type="Proteomes" id="UP000594380"/>
    </source>
</evidence>
<evidence type="ECO:0000259" key="1">
    <source>
        <dbReference type="Pfam" id="PF01656"/>
    </source>
</evidence>
<gene>
    <name evidence="2" type="ORF">G5S42_05215</name>
</gene>
<name>A0A7Y6JVZ4_9BURK</name>
<feature type="domain" description="CobQ/CobB/MinD/ParA nucleotide binding" evidence="1">
    <location>
        <begin position="10"/>
        <end position="128"/>
    </location>
</feature>
<dbReference type="RefSeq" id="WP_176105823.1">
    <property type="nucleotide sequence ID" value="NZ_JAALDK010000001.1"/>
</dbReference>
<dbReference type="InterPro" id="IPR027417">
    <property type="entry name" value="P-loop_NTPase"/>
</dbReference>
<dbReference type="Pfam" id="PF01656">
    <property type="entry name" value="CbiA"/>
    <property type="match status" value="1"/>
</dbReference>
<evidence type="ECO:0000313" key="2">
    <source>
        <dbReference type="EMBL" id="NUX99135.1"/>
    </source>
</evidence>
<dbReference type="Proteomes" id="UP000594380">
    <property type="component" value="Unassembled WGS sequence"/>
</dbReference>
<organism evidence="2 3">
    <name type="scientific">Paraburkholderia youngii</name>
    <dbReference type="NCBI Taxonomy" id="2782701"/>
    <lineage>
        <taxon>Bacteria</taxon>
        <taxon>Pseudomonadati</taxon>
        <taxon>Pseudomonadota</taxon>
        <taxon>Betaproteobacteria</taxon>
        <taxon>Burkholderiales</taxon>
        <taxon>Burkholderiaceae</taxon>
        <taxon>Paraburkholderia</taxon>
    </lineage>
</organism>
<reference evidence="2 3" key="1">
    <citation type="submission" date="2020-02" db="EMBL/GenBank/DDBJ databases">
        <title>Paraburkholderia simonii sp. nov. and Paraburkholderia youngii sp. nov. Brazilian and Mexican Mimosa-associated rhizobia.</title>
        <authorList>
            <person name="Mavima L."/>
            <person name="Beukes C.W."/>
            <person name="Chan W.Y."/>
            <person name="Palmer M."/>
            <person name="De Meyer S.E."/>
            <person name="James E.K."/>
            <person name="Venter S.N."/>
            <person name="Steenkamp E.T."/>
        </authorList>
    </citation>
    <scope>NUCLEOTIDE SEQUENCE [LARGE SCALE GENOMIC DNA]</scope>
    <source>
        <strain evidence="2 3">JPY169</strain>
    </source>
</reference>
<comment type="caution">
    <text evidence="2">The sequence shown here is derived from an EMBL/GenBank/DDBJ whole genome shotgun (WGS) entry which is preliminary data.</text>
</comment>
<dbReference type="SUPFAM" id="SSF52540">
    <property type="entry name" value="P-loop containing nucleoside triphosphate hydrolases"/>
    <property type="match status" value="1"/>
</dbReference>
<sequence>MAMEDPAIYMVGGSKGGVGKSFVTLALVEYLWRTDVHTVLVETDTSNPDVMKAVHDEIECASCDLDEAGGWIDFVDFCAEHRDATVIVNTAARSQAGVARYGGTLASTLDDMARRLVVLWVINRQRDSLELLLEFGETFPRALTHVVRNGYFGTPDKFTLYRESNLRKAVEAQGRSLDFPDLADRVADELRSQRTSIRKASETMHIGQRAELFRWRELCDAMFSKVIGVDRTVHENQAIEIGRSAHPPVS</sequence>
<dbReference type="GeneID" id="301099741"/>
<dbReference type="AlphaFoldDB" id="A0A7Y6JVZ4"/>
<proteinExistence type="predicted"/>
<protein>
    <submittedName>
        <fullName evidence="2">Protein mobD</fullName>
    </submittedName>
</protein>
<accession>A0A7Y6JVZ4</accession>
<dbReference type="EMBL" id="JAALDK010000001">
    <property type="protein sequence ID" value="NUX99135.1"/>
    <property type="molecule type" value="Genomic_DNA"/>
</dbReference>
<dbReference type="Gene3D" id="3.40.50.300">
    <property type="entry name" value="P-loop containing nucleotide triphosphate hydrolases"/>
    <property type="match status" value="1"/>
</dbReference>
<dbReference type="InterPro" id="IPR002586">
    <property type="entry name" value="CobQ/CobB/MinD/ParA_Nub-bd_dom"/>
</dbReference>